<evidence type="ECO:0000256" key="1">
    <source>
        <dbReference type="PIRNR" id="PIRNR037793"/>
    </source>
</evidence>
<reference evidence="2 3" key="1">
    <citation type="journal article" date="2015" name="Genome Announc.">
        <title>Complete genome sequences for 35 biothreat assay-relevant bacillus species.</title>
        <authorList>
            <person name="Johnson S.L."/>
            <person name="Daligault H.E."/>
            <person name="Davenport K.W."/>
            <person name="Jaissle J."/>
            <person name="Frey K.G."/>
            <person name="Ladner J.T."/>
            <person name="Broomall S.M."/>
            <person name="Bishop-Lilly K.A."/>
            <person name="Bruce D.C."/>
            <person name="Gibbons H.S."/>
            <person name="Coyne S.R."/>
            <person name="Lo C.C."/>
            <person name="Meincke L."/>
            <person name="Munk A.C."/>
            <person name="Koroleva G.I."/>
            <person name="Rosenzweig C.N."/>
            <person name="Palacios G.F."/>
            <person name="Redden C.L."/>
            <person name="Minogue T.D."/>
            <person name="Chain P.S."/>
        </authorList>
    </citation>
    <scope>NUCLEOTIDE SEQUENCE [LARGE SCALE GENOMIC DNA]</scope>
    <source>
        <strain evidence="3">ATCC 14581 / DSM 32 / JCM 2506 / NBRC 15308 / NCIMB 9376 / NCTC 10342 / NRRL B-14308 / VKM B-512</strain>
    </source>
</reference>
<accession>A0A0B6AM45</accession>
<dbReference type="Proteomes" id="UP000031829">
    <property type="component" value="Chromosome"/>
</dbReference>
<name>A0A0B6AM45_PRIM2</name>
<comment type="similarity">
    <text evidence="1">Belongs to the EsaB family.</text>
</comment>
<evidence type="ECO:0008006" key="4">
    <source>
        <dbReference type="Google" id="ProtNLM"/>
    </source>
</evidence>
<protein>
    <recommendedName>
        <fullName evidence="4">Ubiquitin</fullName>
    </recommendedName>
</protein>
<dbReference type="AlphaFoldDB" id="A0A0B6AM45"/>
<dbReference type="PIRSF" id="PIRSF037793">
    <property type="entry name" value="DUF_ubiquitin-like_YukD"/>
    <property type="match status" value="1"/>
</dbReference>
<dbReference type="EMBL" id="CP009920">
    <property type="protein sequence ID" value="AJI21693.1"/>
    <property type="molecule type" value="Genomic_DNA"/>
</dbReference>
<dbReference type="RefSeq" id="WP_013055106.1">
    <property type="nucleotide sequence ID" value="NZ_BCVB01000013.1"/>
</dbReference>
<organism evidence="2 3">
    <name type="scientific">Priestia megaterium (strain ATCC 14581 / DSM 32 / CCUG 1817 / JCM 2506 / NBRC 15308 / NCIMB 9376 / NCTC 10342 / NRRL B-14308 / VKM B-512 / Ford 19)</name>
    <name type="common">Bacillus megaterium</name>
    <dbReference type="NCBI Taxonomy" id="1348623"/>
    <lineage>
        <taxon>Bacteria</taxon>
        <taxon>Bacillati</taxon>
        <taxon>Bacillota</taxon>
        <taxon>Bacilli</taxon>
        <taxon>Bacillales</taxon>
        <taxon>Bacillaceae</taxon>
        <taxon>Priestia</taxon>
    </lineage>
</organism>
<dbReference type="HOGENOM" id="CLU_2598726_0_0_9"/>
<sequence length="79" mass="9060">MYIEVTVDLKHYTGDRFDLRLSNYHSLKKVVEIVWQAKKITQSPKDGAWIRVSNKNLIFSGNETMINCGITTGDCIEIL</sequence>
<dbReference type="InterPro" id="IPR014921">
    <property type="entry name" value="EsaB"/>
</dbReference>
<dbReference type="KEGG" id="bmeg:BG04_2639"/>
<evidence type="ECO:0000313" key="3">
    <source>
        <dbReference type="Proteomes" id="UP000031829"/>
    </source>
</evidence>
<proteinExistence type="inferred from homology"/>
<evidence type="ECO:0000313" key="2">
    <source>
        <dbReference type="EMBL" id="AJI21693.1"/>
    </source>
</evidence>
<dbReference type="GeneID" id="93640711"/>
<dbReference type="Pfam" id="PF08817">
    <property type="entry name" value="YukD"/>
    <property type="match status" value="1"/>
</dbReference>
<gene>
    <name evidence="2" type="ORF">BG04_2639</name>
</gene>
<dbReference type="Gene3D" id="3.10.20.90">
    <property type="entry name" value="Phosphatidylinositol 3-kinase Catalytic Subunit, Chain A, domain 1"/>
    <property type="match status" value="1"/>
</dbReference>
<dbReference type="InterPro" id="IPR024962">
    <property type="entry name" value="YukD-like"/>
</dbReference>